<sequence length="855" mass="88178">MGWTQPLSRKRCGPGGPAAASAGPAQRGLARAAVEAPTGGPFGVAAWQQQARAAPTGPLAGPFGAAAGAGCPAAAVRGCGNSHPRPWLRPAEGSLLPCGGIGRAAWPLHARARHGCGWLGLQPSTRRGALHGALHGGRAWPRPGRRLSRAGGAGPGLSLKPRGSLSGRWHGESRPATSHAGAPVAGLHPWPLAHGGPVPVAAQGGLPACGQSWAGALPGHRPGIRRGCIRRGGLLFSSGTHERAGMASKGADTVRCHAVLTRQCPSERGRRRAARPPPIGARAASAGRRSGRQGTSRKRRQTAQSPRVVAFPGSTATVLCGSKRCGPSSVQGTLGGRPSPGHRCFSGTGPLRQSAQLLRGLQHAPGPGGLITIGAALAADGAAWRQVPGHARQAQQLWPRGRCPRQAFLDGRTRQHAADRLARRAFSACAGGKFPGGSAKGKSSTRGRSSALFWVSPGPGEAPVGAALAGPGEGADRRVPLAGVTRCQEKPAKYAVTIGLWEAVSSQRWCRQLTPRVPSARQAKEGGHAPLRRSERRGHTRNKTAQPEGDTQQRDYTWGQPDSLGGLQAINSGGMGGACQGRGVKAQASRGESPLQRVDARRQRLIRCCRDDMGPGGQVRHPRRDSPSCSGTPLGSSGGDGGSRARGRGGPDRRRQGQGAAAGPQKQVDQCGRLWSRARTAAPRQRSSLGHSRDVTGWLPLSLGGGSQRLRISCVGLQVATDGPNFRGAGHAGRVGGQERMGKQAGRMAGPPRLTPGNYRGIPLAGDGASTPRTGGLGRHLSAAADPPKGWGPLPGAPKFLGKERGVKAMPWGRAVAVATVEAFGAILERAPKDMAPPLAHPSWPEGAIERGGSR</sequence>
<reference evidence="3" key="1">
    <citation type="submission" date="2025-08" db="UniProtKB">
        <authorList>
            <consortium name="RefSeq"/>
        </authorList>
    </citation>
    <scope>IDENTIFICATION</scope>
    <source>
        <tissue evidence="3">Blood</tissue>
    </source>
</reference>
<evidence type="ECO:0000256" key="1">
    <source>
        <dbReference type="SAM" id="MobiDB-lite"/>
    </source>
</evidence>
<proteinExistence type="predicted"/>
<dbReference type="RefSeq" id="XP_054826034.1">
    <property type="nucleotide sequence ID" value="XM_054970059.1"/>
</dbReference>
<accession>A0AA97IUW8</accession>
<feature type="region of interest" description="Disordered" evidence="1">
    <location>
        <begin position="515"/>
        <end position="670"/>
    </location>
</feature>
<protein>
    <submittedName>
        <fullName evidence="3">Collagen alpha-2(I) chain-like</fullName>
    </submittedName>
</protein>
<dbReference type="AlphaFoldDB" id="A0AA97IUW8"/>
<evidence type="ECO:0000313" key="2">
    <source>
        <dbReference type="Proteomes" id="UP001190640"/>
    </source>
</evidence>
<feature type="compositionally biased region" description="Basic residues" evidence="1">
    <location>
        <begin position="289"/>
        <end position="301"/>
    </location>
</feature>
<dbReference type="Proteomes" id="UP001190640">
    <property type="component" value="Chromosome 2"/>
</dbReference>
<feature type="compositionally biased region" description="Basic and acidic residues" evidence="1">
    <location>
        <begin position="598"/>
        <end position="613"/>
    </location>
</feature>
<feature type="region of interest" description="Disordered" evidence="1">
    <location>
        <begin position="728"/>
        <end position="756"/>
    </location>
</feature>
<feature type="region of interest" description="Disordered" evidence="1">
    <location>
        <begin position="132"/>
        <end position="184"/>
    </location>
</feature>
<evidence type="ECO:0000313" key="3">
    <source>
        <dbReference type="RefSeq" id="XP_054826034.1"/>
    </source>
</evidence>
<feature type="region of interest" description="Disordered" evidence="1">
    <location>
        <begin position="1"/>
        <end position="24"/>
    </location>
</feature>
<dbReference type="KEGG" id="emc:129323526"/>
<dbReference type="GeneID" id="129323526"/>
<gene>
    <name evidence="3" type="primary">LOC129323526</name>
</gene>
<keyword evidence="2" id="KW-1185">Reference proteome</keyword>
<name>A0AA97IUW8_EUBMA</name>
<organism evidence="2 3">
    <name type="scientific">Eublepharis macularius</name>
    <name type="common">Leopard gecko</name>
    <name type="synonym">Cyrtodactylus macularius</name>
    <dbReference type="NCBI Taxonomy" id="481883"/>
    <lineage>
        <taxon>Eukaryota</taxon>
        <taxon>Metazoa</taxon>
        <taxon>Chordata</taxon>
        <taxon>Craniata</taxon>
        <taxon>Vertebrata</taxon>
        <taxon>Euteleostomi</taxon>
        <taxon>Lepidosauria</taxon>
        <taxon>Squamata</taxon>
        <taxon>Bifurcata</taxon>
        <taxon>Gekkota</taxon>
        <taxon>Eublepharidae</taxon>
        <taxon>Eublepharinae</taxon>
        <taxon>Eublepharis</taxon>
    </lineage>
</organism>
<feature type="compositionally biased region" description="Basic residues" evidence="1">
    <location>
        <begin position="530"/>
        <end position="542"/>
    </location>
</feature>
<feature type="region of interest" description="Disordered" evidence="1">
    <location>
        <begin position="834"/>
        <end position="855"/>
    </location>
</feature>
<feature type="region of interest" description="Disordered" evidence="1">
    <location>
        <begin position="265"/>
        <end position="307"/>
    </location>
</feature>